<protein>
    <submittedName>
        <fullName evidence="2">Uncharacterized protein</fullName>
    </submittedName>
</protein>
<evidence type="ECO:0000256" key="1">
    <source>
        <dbReference type="SAM" id="MobiDB-lite"/>
    </source>
</evidence>
<name>A0A9K3KCV7_9STRA</name>
<proteinExistence type="predicted"/>
<accession>A0A9K3KCV7</accession>
<feature type="region of interest" description="Disordered" evidence="1">
    <location>
        <begin position="1"/>
        <end position="22"/>
    </location>
</feature>
<dbReference type="OrthoDB" id="52164at2759"/>
<comment type="caution">
    <text evidence="2">The sequence shown here is derived from an EMBL/GenBank/DDBJ whole genome shotgun (WGS) entry which is preliminary data.</text>
</comment>
<reference evidence="2" key="1">
    <citation type="journal article" date="2021" name="Sci. Rep.">
        <title>Diploid genomic architecture of Nitzschia inconspicua, an elite biomass production diatom.</title>
        <authorList>
            <person name="Oliver A."/>
            <person name="Podell S."/>
            <person name="Pinowska A."/>
            <person name="Traller J.C."/>
            <person name="Smith S.R."/>
            <person name="McClure R."/>
            <person name="Beliaev A."/>
            <person name="Bohutskyi P."/>
            <person name="Hill E.A."/>
            <person name="Rabines A."/>
            <person name="Zheng H."/>
            <person name="Allen L.Z."/>
            <person name="Kuo A."/>
            <person name="Grigoriev I.V."/>
            <person name="Allen A.E."/>
            <person name="Hazlebeck D."/>
            <person name="Allen E.E."/>
        </authorList>
    </citation>
    <scope>NUCLEOTIDE SEQUENCE</scope>
    <source>
        <strain evidence="2">Hildebrandi</strain>
    </source>
</reference>
<feature type="compositionally biased region" description="Polar residues" evidence="1">
    <location>
        <begin position="1"/>
        <end position="14"/>
    </location>
</feature>
<dbReference type="AlphaFoldDB" id="A0A9K3KCV7"/>
<reference evidence="2" key="2">
    <citation type="submission" date="2021-04" db="EMBL/GenBank/DDBJ databases">
        <authorList>
            <person name="Podell S."/>
        </authorList>
    </citation>
    <scope>NUCLEOTIDE SEQUENCE</scope>
    <source>
        <strain evidence="2">Hildebrandi</strain>
    </source>
</reference>
<evidence type="ECO:0000313" key="3">
    <source>
        <dbReference type="Proteomes" id="UP000693970"/>
    </source>
</evidence>
<keyword evidence="3" id="KW-1185">Reference proteome</keyword>
<dbReference type="EMBL" id="JAGRRH010000026">
    <property type="protein sequence ID" value="KAG7341404.1"/>
    <property type="molecule type" value="Genomic_DNA"/>
</dbReference>
<gene>
    <name evidence="2" type="ORF">IV203_023356</name>
</gene>
<dbReference type="Proteomes" id="UP000693970">
    <property type="component" value="Unassembled WGS sequence"/>
</dbReference>
<sequence>MSDSTTDVASQEGSPASKRTKVSPSLASQSVFTFSLGKSPKKFQVLSCHNLEDLVDIAFQACDPAGGETANAHMWNIKVGRKTYESGDFPCMSDLRAADAKLEDLSLTPNMTLHLKYDYGTTLEFTLTVESIENAQTLLDEDATLSISNFPRVQPMPPPPPMTFSTDKIDLSVSFPALDQILKGNVDFNLFQVGKRRIHGFIKEDSRYEVMKLVLLPDKPVSLSHFLKCLDSGVSTQSSGSYNWHSIVILPSEKLVGKYGKETEPGFCDCQVVLDDPSLEKLEDIFPKISALAGFGKDKRVPRGWITYENDVLRVVEGQGSPADPNVPDNCAFEGDGVHKPAGDDKILFRVDKKMESLHELFCRVEGFLETL</sequence>
<evidence type="ECO:0000313" key="2">
    <source>
        <dbReference type="EMBL" id="KAG7341404.1"/>
    </source>
</evidence>
<organism evidence="2 3">
    <name type="scientific">Nitzschia inconspicua</name>
    <dbReference type="NCBI Taxonomy" id="303405"/>
    <lineage>
        <taxon>Eukaryota</taxon>
        <taxon>Sar</taxon>
        <taxon>Stramenopiles</taxon>
        <taxon>Ochrophyta</taxon>
        <taxon>Bacillariophyta</taxon>
        <taxon>Bacillariophyceae</taxon>
        <taxon>Bacillariophycidae</taxon>
        <taxon>Bacillariales</taxon>
        <taxon>Bacillariaceae</taxon>
        <taxon>Nitzschia</taxon>
    </lineage>
</organism>